<name>A0A5C6CAH3_9BACT</name>
<keyword evidence="1" id="KW-0472">Membrane</keyword>
<feature type="transmembrane region" description="Helical" evidence="1">
    <location>
        <begin position="29"/>
        <end position="47"/>
    </location>
</feature>
<organism evidence="2 3">
    <name type="scientific">Novipirellula galeiformis</name>
    <dbReference type="NCBI Taxonomy" id="2528004"/>
    <lineage>
        <taxon>Bacteria</taxon>
        <taxon>Pseudomonadati</taxon>
        <taxon>Planctomycetota</taxon>
        <taxon>Planctomycetia</taxon>
        <taxon>Pirellulales</taxon>
        <taxon>Pirellulaceae</taxon>
        <taxon>Novipirellula</taxon>
    </lineage>
</organism>
<dbReference type="Proteomes" id="UP000316304">
    <property type="component" value="Unassembled WGS sequence"/>
</dbReference>
<feature type="transmembrane region" description="Helical" evidence="1">
    <location>
        <begin position="59"/>
        <end position="79"/>
    </location>
</feature>
<keyword evidence="1" id="KW-0812">Transmembrane</keyword>
<dbReference type="AlphaFoldDB" id="A0A5C6CAH3"/>
<keyword evidence="3" id="KW-1185">Reference proteome</keyword>
<dbReference type="EMBL" id="SJPT01000008">
    <property type="protein sequence ID" value="TWU20394.1"/>
    <property type="molecule type" value="Genomic_DNA"/>
</dbReference>
<evidence type="ECO:0000313" key="2">
    <source>
        <dbReference type="EMBL" id="TWU20394.1"/>
    </source>
</evidence>
<reference evidence="2 3" key="1">
    <citation type="submission" date="2019-02" db="EMBL/GenBank/DDBJ databases">
        <title>Deep-cultivation of Planctomycetes and their phenomic and genomic characterization uncovers novel biology.</title>
        <authorList>
            <person name="Wiegand S."/>
            <person name="Jogler M."/>
            <person name="Boedeker C."/>
            <person name="Pinto D."/>
            <person name="Vollmers J."/>
            <person name="Rivas-Marin E."/>
            <person name="Kohn T."/>
            <person name="Peeters S.H."/>
            <person name="Heuer A."/>
            <person name="Rast P."/>
            <person name="Oberbeckmann S."/>
            <person name="Bunk B."/>
            <person name="Jeske O."/>
            <person name="Meyerdierks A."/>
            <person name="Storesund J.E."/>
            <person name="Kallscheuer N."/>
            <person name="Luecker S."/>
            <person name="Lage O.M."/>
            <person name="Pohl T."/>
            <person name="Merkel B.J."/>
            <person name="Hornburger P."/>
            <person name="Mueller R.-W."/>
            <person name="Bruemmer F."/>
            <person name="Labrenz M."/>
            <person name="Spormann A.M."/>
            <person name="Op Den Camp H."/>
            <person name="Overmann J."/>
            <person name="Amann R."/>
            <person name="Jetten M.S.M."/>
            <person name="Mascher T."/>
            <person name="Medema M.H."/>
            <person name="Devos D.P."/>
            <person name="Kaster A.-K."/>
            <person name="Ovreas L."/>
            <person name="Rohde M."/>
            <person name="Galperin M.Y."/>
            <person name="Jogler C."/>
        </authorList>
    </citation>
    <scope>NUCLEOTIDE SEQUENCE [LARGE SCALE GENOMIC DNA]</scope>
    <source>
        <strain evidence="2 3">Pla52o</strain>
    </source>
</reference>
<protein>
    <submittedName>
        <fullName evidence="2">Uncharacterized protein</fullName>
    </submittedName>
</protein>
<comment type="caution">
    <text evidence="2">The sequence shown here is derived from an EMBL/GenBank/DDBJ whole genome shotgun (WGS) entry which is preliminary data.</text>
</comment>
<accession>A0A5C6CAH3</accession>
<evidence type="ECO:0000256" key="1">
    <source>
        <dbReference type="SAM" id="Phobius"/>
    </source>
</evidence>
<dbReference type="RefSeq" id="WP_146596354.1">
    <property type="nucleotide sequence ID" value="NZ_SJPT01000008.1"/>
</dbReference>
<sequence length="91" mass="10471">MQNTTADGLTGTLVYRRFGVGGLRWFGRFYFPLLLLCMLALETVIFWATQYVSGQQRTLTRALSLVLLVLALLLVVRMWRGFRRDVSDLEV</sequence>
<keyword evidence="1" id="KW-1133">Transmembrane helix</keyword>
<evidence type="ECO:0000313" key="3">
    <source>
        <dbReference type="Proteomes" id="UP000316304"/>
    </source>
</evidence>
<proteinExistence type="predicted"/>
<gene>
    <name evidence="2" type="ORF">Pla52o_42690</name>
</gene>